<feature type="domain" description="CUE" evidence="4">
    <location>
        <begin position="1361"/>
        <end position="1404"/>
    </location>
</feature>
<dbReference type="EMBL" id="JAIZAY010000015">
    <property type="protein sequence ID" value="KAJ8027882.1"/>
    <property type="molecule type" value="Genomic_DNA"/>
</dbReference>
<feature type="region of interest" description="Disordered" evidence="2">
    <location>
        <begin position="1553"/>
        <end position="1749"/>
    </location>
</feature>
<dbReference type="GO" id="GO:0005634">
    <property type="term" value="C:nucleus"/>
    <property type="evidence" value="ECO:0007669"/>
    <property type="project" value="TreeGrafter"/>
</dbReference>
<dbReference type="InterPro" id="IPR052772">
    <property type="entry name" value="Endo/PolyKinase_Domain-Protein"/>
</dbReference>
<comment type="caution">
    <text evidence="5">The sequence shown here is derived from an EMBL/GenBank/DDBJ whole genome shotgun (WGS) entry which is preliminary data.</text>
</comment>
<feature type="compositionally biased region" description="Polar residues" evidence="2">
    <location>
        <begin position="343"/>
        <end position="358"/>
    </location>
</feature>
<dbReference type="SMART" id="SM01162">
    <property type="entry name" value="DUF1771"/>
    <property type="match status" value="1"/>
</dbReference>
<dbReference type="InterPro" id="IPR003892">
    <property type="entry name" value="CUE"/>
</dbReference>
<feature type="compositionally biased region" description="Basic and acidic residues" evidence="2">
    <location>
        <begin position="1660"/>
        <end position="1671"/>
    </location>
</feature>
<feature type="compositionally biased region" description="Basic and acidic residues" evidence="2">
    <location>
        <begin position="756"/>
        <end position="766"/>
    </location>
</feature>
<feature type="region of interest" description="Disordered" evidence="2">
    <location>
        <begin position="1"/>
        <end position="33"/>
    </location>
</feature>
<feature type="compositionally biased region" description="Polar residues" evidence="2">
    <location>
        <begin position="366"/>
        <end position="379"/>
    </location>
</feature>
<evidence type="ECO:0000256" key="2">
    <source>
        <dbReference type="SAM" id="MobiDB-lite"/>
    </source>
</evidence>
<evidence type="ECO:0000259" key="3">
    <source>
        <dbReference type="PROSITE" id="PS50828"/>
    </source>
</evidence>
<feature type="compositionally biased region" description="Polar residues" evidence="2">
    <location>
        <begin position="297"/>
        <end position="322"/>
    </location>
</feature>
<feature type="compositionally biased region" description="Polar residues" evidence="2">
    <location>
        <begin position="589"/>
        <end position="605"/>
    </location>
</feature>
<dbReference type="Gene3D" id="3.40.50.300">
    <property type="entry name" value="P-loop containing nucleotide triphosphate hydrolases"/>
    <property type="match status" value="1"/>
</dbReference>
<feature type="compositionally biased region" description="Basic residues" evidence="2">
    <location>
        <begin position="9"/>
        <end position="26"/>
    </location>
</feature>
<dbReference type="OrthoDB" id="3231855at2759"/>
<dbReference type="PANTHER" id="PTHR46535">
    <property type="entry name" value="NEDD4-BINDING PROTEIN 2"/>
    <property type="match status" value="1"/>
</dbReference>
<feature type="region of interest" description="Disordered" evidence="2">
    <location>
        <begin position="2096"/>
        <end position="2140"/>
    </location>
</feature>
<feature type="region of interest" description="Disordered" evidence="2">
    <location>
        <begin position="335"/>
        <end position="379"/>
    </location>
</feature>
<name>A0A9Q1GW80_HOLLE</name>
<dbReference type="Proteomes" id="UP001152320">
    <property type="component" value="Chromosome 15"/>
</dbReference>
<feature type="compositionally biased region" description="Basic and acidic residues" evidence="2">
    <location>
        <begin position="606"/>
        <end position="617"/>
    </location>
</feature>
<feature type="compositionally biased region" description="Polar residues" evidence="2">
    <location>
        <begin position="828"/>
        <end position="837"/>
    </location>
</feature>
<dbReference type="PROSITE" id="PS50828">
    <property type="entry name" value="SMR"/>
    <property type="match status" value="1"/>
</dbReference>
<feature type="compositionally biased region" description="Polar residues" evidence="2">
    <location>
        <begin position="767"/>
        <end position="781"/>
    </location>
</feature>
<organism evidence="5 6">
    <name type="scientific">Holothuria leucospilota</name>
    <name type="common">Black long sea cucumber</name>
    <name type="synonym">Mertensiothuria leucospilota</name>
    <dbReference type="NCBI Taxonomy" id="206669"/>
    <lineage>
        <taxon>Eukaryota</taxon>
        <taxon>Metazoa</taxon>
        <taxon>Echinodermata</taxon>
        <taxon>Eleutherozoa</taxon>
        <taxon>Echinozoa</taxon>
        <taxon>Holothuroidea</taxon>
        <taxon>Aspidochirotacea</taxon>
        <taxon>Aspidochirotida</taxon>
        <taxon>Holothuriidae</taxon>
        <taxon>Holothuria</taxon>
    </lineage>
</organism>
<feature type="compositionally biased region" description="Polar residues" evidence="2">
    <location>
        <begin position="1604"/>
        <end position="1625"/>
    </location>
</feature>
<feature type="region of interest" description="Disordered" evidence="2">
    <location>
        <begin position="573"/>
        <end position="633"/>
    </location>
</feature>
<feature type="compositionally biased region" description="Basic and acidic residues" evidence="2">
    <location>
        <begin position="862"/>
        <end position="885"/>
    </location>
</feature>
<keyword evidence="1" id="KW-0175">Coiled coil</keyword>
<dbReference type="GO" id="GO:0004519">
    <property type="term" value="F:endonuclease activity"/>
    <property type="evidence" value="ECO:0007669"/>
    <property type="project" value="TreeGrafter"/>
</dbReference>
<feature type="coiled-coil region" evidence="1">
    <location>
        <begin position="1916"/>
        <end position="1953"/>
    </location>
</feature>
<feature type="compositionally biased region" description="Polar residues" evidence="2">
    <location>
        <begin position="931"/>
        <end position="941"/>
    </location>
</feature>
<dbReference type="SUPFAM" id="SSF160443">
    <property type="entry name" value="SMR domain-like"/>
    <property type="match status" value="1"/>
</dbReference>
<feature type="compositionally biased region" description="Low complexity" evidence="2">
    <location>
        <begin position="1582"/>
        <end position="1595"/>
    </location>
</feature>
<keyword evidence="6" id="KW-1185">Reference proteome</keyword>
<evidence type="ECO:0000313" key="5">
    <source>
        <dbReference type="EMBL" id="KAJ8027882.1"/>
    </source>
</evidence>
<dbReference type="SUPFAM" id="SSF52540">
    <property type="entry name" value="P-loop containing nucleoside triphosphate hydrolases"/>
    <property type="match status" value="1"/>
</dbReference>
<dbReference type="InterPro" id="IPR027417">
    <property type="entry name" value="P-loop_NTPase"/>
</dbReference>
<feature type="compositionally biased region" description="Basic residues" evidence="2">
    <location>
        <begin position="1672"/>
        <end position="1685"/>
    </location>
</feature>
<evidence type="ECO:0000256" key="1">
    <source>
        <dbReference type="SAM" id="Coils"/>
    </source>
</evidence>
<dbReference type="Gene3D" id="3.30.1370.110">
    <property type="match status" value="1"/>
</dbReference>
<dbReference type="GO" id="GO:0043130">
    <property type="term" value="F:ubiquitin binding"/>
    <property type="evidence" value="ECO:0007669"/>
    <property type="project" value="InterPro"/>
</dbReference>
<feature type="domain" description="Smr" evidence="3">
    <location>
        <begin position="2223"/>
        <end position="2305"/>
    </location>
</feature>
<feature type="region of interest" description="Disordered" evidence="2">
    <location>
        <begin position="1403"/>
        <end position="1427"/>
    </location>
</feature>
<feature type="compositionally biased region" description="Basic and acidic residues" evidence="2">
    <location>
        <begin position="722"/>
        <end position="738"/>
    </location>
</feature>
<proteinExistence type="predicted"/>
<gene>
    <name evidence="5" type="ORF">HOLleu_29961</name>
</gene>
<evidence type="ECO:0000313" key="6">
    <source>
        <dbReference type="Proteomes" id="UP001152320"/>
    </source>
</evidence>
<evidence type="ECO:0000259" key="4">
    <source>
        <dbReference type="PROSITE" id="PS51140"/>
    </source>
</evidence>
<dbReference type="CDD" id="cd14279">
    <property type="entry name" value="CUE"/>
    <property type="match status" value="1"/>
</dbReference>
<dbReference type="InterPro" id="IPR013899">
    <property type="entry name" value="DUF1771"/>
</dbReference>
<reference evidence="5" key="1">
    <citation type="submission" date="2021-10" db="EMBL/GenBank/DDBJ databases">
        <title>Tropical sea cucumber genome reveals ecological adaptation and Cuvierian tubules defense mechanism.</title>
        <authorList>
            <person name="Chen T."/>
        </authorList>
    </citation>
    <scope>NUCLEOTIDE SEQUENCE</scope>
    <source>
        <strain evidence="5">Nanhai2018</strain>
        <tissue evidence="5">Muscle</tissue>
    </source>
</reference>
<feature type="region of interest" description="Disordered" evidence="2">
    <location>
        <begin position="1966"/>
        <end position="2001"/>
    </location>
</feature>
<dbReference type="InterPro" id="IPR036063">
    <property type="entry name" value="Smr_dom_sf"/>
</dbReference>
<dbReference type="Pfam" id="PF08590">
    <property type="entry name" value="DUF1771"/>
    <property type="match status" value="1"/>
</dbReference>
<dbReference type="PROSITE" id="PS51140">
    <property type="entry name" value="CUE"/>
    <property type="match status" value="1"/>
</dbReference>
<dbReference type="SMART" id="SM00463">
    <property type="entry name" value="SMR"/>
    <property type="match status" value="1"/>
</dbReference>
<feature type="compositionally biased region" description="Low complexity" evidence="2">
    <location>
        <begin position="1984"/>
        <end position="2001"/>
    </location>
</feature>
<accession>A0A9Q1GW80</accession>
<feature type="compositionally biased region" description="Acidic residues" evidence="2">
    <location>
        <begin position="108"/>
        <end position="126"/>
    </location>
</feature>
<feature type="region of interest" description="Disordered" evidence="2">
    <location>
        <begin position="289"/>
        <end position="322"/>
    </location>
</feature>
<protein>
    <submittedName>
        <fullName evidence="5">NEDD4-binding protein 2</fullName>
    </submittedName>
</protein>
<sequence>MPNPTSQRGQKKAGQKQRRQKKRAKTKERQITPEMEKENVLRYLQDVFKETLDAVLIHSVLQDYNYDVEKTLETLFVLAESSAADAINKKVPSFKDITAGLQKIKDREDDDSSSEEEEGERDEDFSDLNVNNTTNTRDDADSSGNTWDSSLDLPLLPKSRDNFVHPNVFKLSELQKQQGTGSGVTQYNFDSYYEAEYGRKMQPENSLQEFRYENGAQIDAMLAENKKWNYYGESDSMYQNQSQMASHAMYDYFGNVSHMPLRTHRAGNGGMVGSYPPDLTTAQGQMFESGKLDSSSHRIVNQSNSSQTGKSVQLPGQTRTNETSMYRQNNAIHRASSEDVQLKANSSGMSQKQTNSHANKQRSHAESSLMNTSTPVWPNKKTNIVPSTTHRAVGKSDHVTPLPKGKVLCLMRGLPGSGKSTLAKKLLSSSKPTGVILSTDDFFMQPDGKYLFNPRDLDTAHRQTQQQAKDAMKKGQTPVIIDNTNTQLWEMKPYVVYAQQFHYRVEIREPNTSWKSKVSELTRKNTHGVPRDKIHQMLDRFERVDGVESILRAPSKFQDGGVKDKMDVEIGDKSLISGKGRNPAHNKSRVSTQDRIPSGSISSTQRRNETPKSHRSEFTSGKETASSFKTAGRIGTGKLAQESLIQARQVASQNAFQSEDTLVEVKRVNTSSSTDSNLSEIQDVVTSIPLASCLQENMDSFQEKLKGINDISVLLDEDLNEESDKDKQEMETSDKVEDSNTSSSGEKGIQDVTEIGMEKENEREVEGSSSPEQIIATSYKGSSVDPPHYHINSKTISDNRKLASKDSCQIKERKLGNDSIASGDTDDSGSCKQSNSHDGNEFDKYLSPSKPDDGSSEPDLELDTKSLAETRKEEGLLNVKDEGSDKVMNARANAELFKISGAASSEHSRDRSSSQDLRSKAFTFKEERSEGFNQSKYSSHSAMGAKESYFVPVEKVESDQKQFEVEKGLTQFRAKVGPKDIEREEKGSIKSSIPSNMTLKLTEDVGGMNVDTVSSELLGIISNWDVTGAKPKMKRTLSEPPIMLPTNPALKFPLSSSVAAGSPLQSLSTVPQMRKKHRRASTPFGKRILAPNFSSSLLPSVLEPDLVIGGTKSSLEEVKREACSKSVLESNEREDTLGERTKGDCAKRLSYQQLSENRVEEKTEQIAEALSPGTQVHDPPQMAEKQEESSEVSNVLIDSSEIPVVKPPTEISEGRTNVPKDTEPLVKRKTARHSKRKSPPLLDEATKLKAMTKNWSSGAITKEVLMPVGTATPASVVNDPEMQHHGSQTDASHFNLLERVNMSSESEAILEGNLRVRRVRHETFRGTGSTAAALSDIKTGCIPHRRKIDKSCMTEESKMHNPEGGLDLLSSIFPHLEKEHIREVLQRCKGNAQWASEILVESNHVSTERRTREQRHNKKTPTQNGESQCACYIPKSSSSSQTFRADFLFLKLTMDNTKVPEEAPNFQILSAGEWKEACDGGAGRDQAPGGSISHVGVHVDLEEVMPNFDKDLSKLLQAYLDVPFMEVCEILEKNKGNVAIAEMELQRKYHEEIEESPHSVAETDIASQEHAPRSATQHKDLSSGTHTTSSGMSSGEQEDKTHSPKMQYSSSSATSDEPQLQNGSRNKGKPQNVAQSIAAKKIIEGEQASLSDQESSYMKRGREMSDRDHKDSKRSHRGRSRSLPRKKPDSSVGKKSATVGGSKRQKFGTNSTSDGSKRGPSQVPLEPKSTQPKGHKGATKVKHPGTEEMYKRLPDKLNVQNLRKRVETPEIGSSSAREPRVEGAVGYDHRLNLEGIDKDQETKGTGGVNENQGEQVGAEMIESEEKAQEAVAEGTPSDLLNEVGKGVPTRFHQGMMFQLDMAFALQLQEIFGSVGYCIDTDVLLEDDLAIPVDLQLAKAIHTAWCKSFKQKFDREEAQLLEMMKQDEALAKRLQEEEEKMKMKEEQKKREEQYLVKHRGQQALTRHSIPGSPVAGHQGLRGKMYSGTSGSPSYGYQSPAGSLRDIMDDHVAEEIGKDMQREDALSTEKANSMAVKLRRNQLIERYPELNQSLLEDVFMKNNFDIDPTVEEIDAMVKTSEGVRNVYSEEVLQRMEEEQLKQALEESSVEGQFQQVTSRRSPKTQRRPQPQPDDDDEPNLKKHNKFQSLEHPGYHDYRAEANLHYQQRQECFRKASEAFRKGQRELAAYYSEEGHKHTALLQEANQRASEAILADKNKEQDDDTLDLHGLHVDEALEALETKMVEKSTRLAYSSPFLRPSPYLNIITGRGIHSKYGIAKIKPAVINFLKTKGYGFEVMNHGMIRVKL</sequence>
<feature type="region of interest" description="Disordered" evidence="2">
    <location>
        <begin position="721"/>
        <end position="885"/>
    </location>
</feature>
<dbReference type="PANTHER" id="PTHR46535:SF1">
    <property type="entry name" value="NEDD4-BINDING PROTEIN 2"/>
    <property type="match status" value="1"/>
</dbReference>
<dbReference type="InterPro" id="IPR002625">
    <property type="entry name" value="Smr_dom"/>
</dbReference>
<feature type="region of interest" description="Disordered" evidence="2">
    <location>
        <begin position="102"/>
        <end position="147"/>
    </location>
</feature>
<feature type="region of interest" description="Disordered" evidence="2">
    <location>
        <begin position="899"/>
        <end position="943"/>
    </location>
</feature>
<feature type="compositionally biased region" description="Polar residues" evidence="2">
    <location>
        <begin position="618"/>
        <end position="629"/>
    </location>
</feature>
<feature type="compositionally biased region" description="Basic residues" evidence="2">
    <location>
        <begin position="1733"/>
        <end position="1743"/>
    </location>
</feature>
<dbReference type="Pfam" id="PF13671">
    <property type="entry name" value="AAA_33"/>
    <property type="match status" value="1"/>
</dbReference>
<feature type="compositionally biased region" description="Basic and acidic residues" evidence="2">
    <location>
        <begin position="797"/>
        <end position="816"/>
    </location>
</feature>
<feature type="compositionally biased region" description="Basic and acidic residues" evidence="2">
    <location>
        <begin position="906"/>
        <end position="930"/>
    </location>
</feature>